<sequence>MSAPRPAPQRSSTIVCVGGGISAIALGARLKSHHNFDDLTLYERDTHLGGTWHANSYPGAACDIPTALYSFSFAQNPEWTVLHPPSGEIKAYVEKVAQDYGLVEKTTFRTEAFRAEWDDKTNRWYVWVRNLDSGDEYVHECKILFSATGLLVDPMIPQIPGQEKFEGAAMHSSRWDHSVSLEGKNVAIIGNGCTAAQIVPAIAPKVKSLTQFIRSKHWIQKAIDIEYTPKIRWFLRNVPLAQRLHRFAVFLAAEWDYRLQGASKYSAKQRAAKMKEVEAYMRSKAPARFHDLLIPDFQIGCKRRIMDPGPGYLESLNNEHVMLTDEKVVELTSNSIRTPTRDYPVDVIVYATGFQTGSFMSPMEVFGRGGESLTEHWSRLGGPGAYNCTALHGFPNFFFILGPNTATGHTSCILASENTVMYALKVAKPILDGYASTVEPKEEAEKAYVKRVQDELQKSNFSKGGCSSWYKSAKDGWNATMYPWSQVHFYYTCKFVKWKDWTTTYTRRRPVSKWLWFGALLALVGGILGYPRL</sequence>
<evidence type="ECO:0000256" key="2">
    <source>
        <dbReference type="ARBA" id="ARBA00022630"/>
    </source>
</evidence>
<keyword evidence="6" id="KW-0503">Monooxygenase</keyword>
<dbReference type="Proteomes" id="UP000326924">
    <property type="component" value="Unassembled WGS sequence"/>
</dbReference>
<comment type="caution">
    <text evidence="6">The sequence shown here is derived from an EMBL/GenBank/DDBJ whole genome shotgun (WGS) entry which is preliminary data.</text>
</comment>
<reference evidence="6 7" key="1">
    <citation type="submission" date="2019-09" db="EMBL/GenBank/DDBJ databases">
        <title>Draft genome of the ectomycorrhizal ascomycete Sphaerosporella brunnea.</title>
        <authorList>
            <consortium name="DOE Joint Genome Institute"/>
            <person name="Benucci G.M."/>
            <person name="Marozzi G."/>
            <person name="Antonielli L."/>
            <person name="Sanchez S."/>
            <person name="Marco P."/>
            <person name="Wang X."/>
            <person name="Falini L.B."/>
            <person name="Barry K."/>
            <person name="Haridas S."/>
            <person name="Lipzen A."/>
            <person name="Labutti K."/>
            <person name="Grigoriev I.V."/>
            <person name="Murat C."/>
            <person name="Martin F."/>
            <person name="Albertini E."/>
            <person name="Donnini D."/>
            <person name="Bonito G."/>
        </authorList>
    </citation>
    <scope>NUCLEOTIDE SEQUENCE [LARGE SCALE GENOMIC DNA]</scope>
    <source>
        <strain evidence="6 7">Sb_GMNB300</strain>
    </source>
</reference>
<protein>
    <submittedName>
        <fullName evidence="6">Dimethylaniline monooxygenase</fullName>
    </submittedName>
</protein>
<dbReference type="EMBL" id="VXIS01000153">
    <property type="protein sequence ID" value="KAA8900492.1"/>
    <property type="molecule type" value="Genomic_DNA"/>
</dbReference>
<dbReference type="SUPFAM" id="SSF51905">
    <property type="entry name" value="FAD/NAD(P)-binding domain"/>
    <property type="match status" value="2"/>
</dbReference>
<evidence type="ECO:0000256" key="5">
    <source>
        <dbReference type="SAM" id="Phobius"/>
    </source>
</evidence>
<dbReference type="GO" id="GO:0050660">
    <property type="term" value="F:flavin adenine dinucleotide binding"/>
    <property type="evidence" value="ECO:0007669"/>
    <property type="project" value="InterPro"/>
</dbReference>
<dbReference type="InterPro" id="IPR020946">
    <property type="entry name" value="Flavin_mOase-like"/>
</dbReference>
<dbReference type="InParanoid" id="A0A5J5ESA5"/>
<keyword evidence="7" id="KW-1185">Reference proteome</keyword>
<dbReference type="InterPro" id="IPR036188">
    <property type="entry name" value="FAD/NAD-bd_sf"/>
</dbReference>
<dbReference type="GO" id="GO:0050661">
    <property type="term" value="F:NADP binding"/>
    <property type="evidence" value="ECO:0007669"/>
    <property type="project" value="InterPro"/>
</dbReference>
<feature type="transmembrane region" description="Helical" evidence="5">
    <location>
        <begin position="514"/>
        <end position="531"/>
    </location>
</feature>
<comment type="similarity">
    <text evidence="1">Belongs to the FAD-binding monooxygenase family.</text>
</comment>
<dbReference type="AlphaFoldDB" id="A0A5J5ESA5"/>
<evidence type="ECO:0000256" key="4">
    <source>
        <dbReference type="ARBA" id="ARBA00023002"/>
    </source>
</evidence>
<accession>A0A5J5ESA5</accession>
<evidence type="ECO:0000313" key="7">
    <source>
        <dbReference type="Proteomes" id="UP000326924"/>
    </source>
</evidence>
<gene>
    <name evidence="6" type="ORF">FN846DRAFT_958773</name>
</gene>
<evidence type="ECO:0000256" key="3">
    <source>
        <dbReference type="ARBA" id="ARBA00022827"/>
    </source>
</evidence>
<dbReference type="GO" id="GO:0004499">
    <property type="term" value="F:N,N-dimethylaniline monooxygenase activity"/>
    <property type="evidence" value="ECO:0007669"/>
    <property type="project" value="InterPro"/>
</dbReference>
<dbReference type="PANTHER" id="PTHR42877">
    <property type="entry name" value="L-ORNITHINE N(5)-MONOOXYGENASE-RELATED"/>
    <property type="match status" value="1"/>
</dbReference>
<name>A0A5J5ESA5_9PEZI</name>
<dbReference type="Pfam" id="PF00743">
    <property type="entry name" value="FMO-like"/>
    <property type="match status" value="1"/>
</dbReference>
<evidence type="ECO:0000313" key="6">
    <source>
        <dbReference type="EMBL" id="KAA8900492.1"/>
    </source>
</evidence>
<keyword evidence="3" id="KW-0274">FAD</keyword>
<evidence type="ECO:0000256" key="1">
    <source>
        <dbReference type="ARBA" id="ARBA00010139"/>
    </source>
</evidence>
<proteinExistence type="inferred from homology"/>
<dbReference type="OrthoDB" id="74360at2759"/>
<dbReference type="Gene3D" id="3.50.50.60">
    <property type="entry name" value="FAD/NAD(P)-binding domain"/>
    <property type="match status" value="2"/>
</dbReference>
<keyword evidence="5" id="KW-0472">Membrane</keyword>
<keyword evidence="5" id="KW-0812">Transmembrane</keyword>
<keyword evidence="4" id="KW-0560">Oxidoreductase</keyword>
<keyword evidence="5" id="KW-1133">Transmembrane helix</keyword>
<dbReference type="PANTHER" id="PTHR42877:SF10">
    <property type="entry name" value="L-ORNITHINE N(5)-OXYGENASE"/>
    <property type="match status" value="1"/>
</dbReference>
<keyword evidence="2" id="KW-0285">Flavoprotein</keyword>
<dbReference type="InterPro" id="IPR051209">
    <property type="entry name" value="FAD-bind_Monooxygenase_sf"/>
</dbReference>
<dbReference type="Pfam" id="PF13450">
    <property type="entry name" value="NAD_binding_8"/>
    <property type="match status" value="1"/>
</dbReference>
<organism evidence="6 7">
    <name type="scientific">Sphaerosporella brunnea</name>
    <dbReference type="NCBI Taxonomy" id="1250544"/>
    <lineage>
        <taxon>Eukaryota</taxon>
        <taxon>Fungi</taxon>
        <taxon>Dikarya</taxon>
        <taxon>Ascomycota</taxon>
        <taxon>Pezizomycotina</taxon>
        <taxon>Pezizomycetes</taxon>
        <taxon>Pezizales</taxon>
        <taxon>Pyronemataceae</taxon>
        <taxon>Sphaerosporella</taxon>
    </lineage>
</organism>